<keyword evidence="2" id="KW-0676">Redox-active center</keyword>
<evidence type="ECO:0000313" key="6">
    <source>
        <dbReference type="Proteomes" id="UP000028534"/>
    </source>
</evidence>
<reference evidence="4 6" key="1">
    <citation type="submission" date="2014-03" db="EMBL/GenBank/DDBJ databases">
        <title>Genome sequence of Sphingobium yanoikuyae B1.</title>
        <authorList>
            <person name="Gan H.M."/>
            <person name="Gan H.Y."/>
            <person name="Savka M.A."/>
        </authorList>
    </citation>
    <scope>NUCLEOTIDE SEQUENCE [LARGE SCALE GENOMIC DNA]</scope>
    <source>
        <strain evidence="4 6">B1</strain>
    </source>
</reference>
<accession>A0A084EJ11</accession>
<dbReference type="InterPro" id="IPR051470">
    <property type="entry name" value="Thiol:disulfide_interchange"/>
</dbReference>
<evidence type="ECO:0000256" key="2">
    <source>
        <dbReference type="RuleBase" id="RU364038"/>
    </source>
</evidence>
<dbReference type="Pfam" id="PF13098">
    <property type="entry name" value="Thioredoxin_2"/>
    <property type="match status" value="1"/>
</dbReference>
<feature type="domain" description="Thioredoxin" evidence="3">
    <location>
        <begin position="103"/>
        <end position="256"/>
    </location>
</feature>
<name>A0A084EJ11_SPHYA</name>
<dbReference type="PROSITE" id="PS51352">
    <property type="entry name" value="THIOREDOXIN_2"/>
    <property type="match status" value="1"/>
</dbReference>
<dbReference type="InterPro" id="IPR012336">
    <property type="entry name" value="Thioredoxin-like_fold"/>
</dbReference>
<keyword evidence="2" id="KW-0732">Signal</keyword>
<evidence type="ECO:0000313" key="4">
    <source>
        <dbReference type="EMBL" id="KEZ17953.1"/>
    </source>
</evidence>
<dbReference type="RefSeq" id="WP_037520684.1">
    <property type="nucleotide sequence ID" value="NZ_CP047218.1"/>
</dbReference>
<gene>
    <name evidence="4" type="ORF">CP98_03128</name>
    <name evidence="5" type="ORF">GS397_07740</name>
</gene>
<feature type="chain" id="PRO_5044032927" description="Thiol:disulfide interchange protein" evidence="2">
    <location>
        <begin position="29"/>
        <end position="262"/>
    </location>
</feature>
<sequence length="262" mass="27617">MTTPSRILSIAALLAGAAMASAATSAGADPTDDPALLTAAATEAEAKLHQNFTNLQFEDFAPSPVHGPLFQASAGGRILYYAPESDHLLFATIYDKNGVNLTALSQDAAARAKLKTLDPSQALMIGPPGAPLVIEFTDPDCPYCRALDRFWAAKAAEGKPVRRQIYFVSGIHPEAASKAEHILCAKDREAAFRATYAGEPPKPLNRCADGAAQVQAYAQAVKSMGISGTPTLILDGQLISGFSQAEIEAWLAKQRPSAKPPT</sequence>
<evidence type="ECO:0000256" key="1">
    <source>
        <dbReference type="ARBA" id="ARBA00003565"/>
    </source>
</evidence>
<dbReference type="GO" id="GO:0042597">
    <property type="term" value="C:periplasmic space"/>
    <property type="evidence" value="ECO:0007669"/>
    <property type="project" value="UniProtKB-SubCell"/>
</dbReference>
<proteinExistence type="inferred from homology"/>
<dbReference type="SUPFAM" id="SSF52833">
    <property type="entry name" value="Thioredoxin-like"/>
    <property type="match status" value="1"/>
</dbReference>
<dbReference type="Proteomes" id="UP000464086">
    <property type="component" value="Chromosome"/>
</dbReference>
<keyword evidence="2" id="KW-0574">Periplasm</keyword>
<comment type="similarity">
    <text evidence="2">Belongs to the thioredoxin family. DsbC subfamily.</text>
</comment>
<evidence type="ECO:0000259" key="3">
    <source>
        <dbReference type="PROSITE" id="PS51352"/>
    </source>
</evidence>
<comment type="function">
    <text evidence="2">Required for disulfide bond formation in some periplasmic proteins. Acts by transferring its disulfide bond to other proteins and is reduced in the process.</text>
</comment>
<dbReference type="Pfam" id="PF10411">
    <property type="entry name" value="DsbC_N"/>
    <property type="match status" value="1"/>
</dbReference>
<feature type="signal peptide" evidence="2">
    <location>
        <begin position="1"/>
        <end position="28"/>
    </location>
</feature>
<organism evidence="4 6">
    <name type="scientific">Sphingobium yanoikuyae</name>
    <name type="common">Sphingomonas yanoikuyae</name>
    <dbReference type="NCBI Taxonomy" id="13690"/>
    <lineage>
        <taxon>Bacteria</taxon>
        <taxon>Pseudomonadati</taxon>
        <taxon>Pseudomonadota</taxon>
        <taxon>Alphaproteobacteria</taxon>
        <taxon>Sphingomonadales</taxon>
        <taxon>Sphingomonadaceae</taxon>
        <taxon>Sphingobium</taxon>
    </lineage>
</organism>
<dbReference type="PANTHER" id="PTHR35272:SF3">
    <property type="entry name" value="THIOL:DISULFIDE INTERCHANGE PROTEIN DSBC"/>
    <property type="match status" value="1"/>
</dbReference>
<dbReference type="InterPro" id="IPR033954">
    <property type="entry name" value="DiS-bond_Isoase_DsbC/G"/>
</dbReference>
<comment type="function">
    <text evidence="1">May be required for disulfide bond formation in some proteins.</text>
</comment>
<dbReference type="InterPro" id="IPR036249">
    <property type="entry name" value="Thioredoxin-like_sf"/>
</dbReference>
<dbReference type="EMBL" id="CP047218">
    <property type="protein sequence ID" value="QHD66952.1"/>
    <property type="molecule type" value="Genomic_DNA"/>
</dbReference>
<dbReference type="Proteomes" id="UP000028534">
    <property type="component" value="Unassembled WGS sequence"/>
</dbReference>
<dbReference type="Gene3D" id="3.40.30.10">
    <property type="entry name" value="Glutaredoxin"/>
    <property type="match status" value="1"/>
</dbReference>
<evidence type="ECO:0000313" key="7">
    <source>
        <dbReference type="Proteomes" id="UP000464086"/>
    </source>
</evidence>
<evidence type="ECO:0000313" key="5">
    <source>
        <dbReference type="EMBL" id="QHD66952.1"/>
    </source>
</evidence>
<reference evidence="5 7" key="2">
    <citation type="submission" date="2019-12" db="EMBL/GenBank/DDBJ databases">
        <title>Functional and genomic insights into the Sphingobium yanoikuyae YC-JY1, a bacterium efficiently degrading bisphenol A.</title>
        <authorList>
            <person name="Jia Y."/>
            <person name="Li X."/>
            <person name="Wang J."/>
            <person name="Eltoukhy A."/>
            <person name="Lamraoui I."/>
            <person name="Yan Y."/>
        </authorList>
    </citation>
    <scope>NUCLEOTIDE SEQUENCE [LARGE SCALE GENOMIC DNA]</scope>
    <source>
        <strain evidence="5 7">YC-JY1</strain>
    </source>
</reference>
<dbReference type="PANTHER" id="PTHR35272">
    <property type="entry name" value="THIOL:DISULFIDE INTERCHANGE PROTEIN DSBC-RELATED"/>
    <property type="match status" value="1"/>
</dbReference>
<dbReference type="PATRIC" id="fig|13690.10.peg.3206"/>
<comment type="subcellular location">
    <subcellularLocation>
        <location evidence="2">Periplasm</location>
    </subcellularLocation>
</comment>
<dbReference type="eggNOG" id="COG1651">
    <property type="taxonomic scope" value="Bacteria"/>
</dbReference>
<dbReference type="EMBL" id="JGVR01000019">
    <property type="protein sequence ID" value="KEZ17953.1"/>
    <property type="molecule type" value="Genomic_DNA"/>
</dbReference>
<dbReference type="InterPro" id="IPR013766">
    <property type="entry name" value="Thioredoxin_domain"/>
</dbReference>
<protein>
    <recommendedName>
        <fullName evidence="2">Thiol:disulfide interchange protein</fullName>
    </recommendedName>
</protein>
<dbReference type="AlphaFoldDB" id="A0A084EJ11"/>
<dbReference type="InterPro" id="IPR018950">
    <property type="entry name" value="DiS-bond_isomerase_DsbC/G_N"/>
</dbReference>
<dbReference type="CDD" id="cd03020">
    <property type="entry name" value="DsbA_DsbC_DsbG"/>
    <property type="match status" value="1"/>
</dbReference>
<keyword evidence="4" id="KW-0413">Isomerase</keyword>
<dbReference type="GO" id="GO:0016853">
    <property type="term" value="F:isomerase activity"/>
    <property type="evidence" value="ECO:0007669"/>
    <property type="project" value="UniProtKB-KW"/>
</dbReference>